<evidence type="ECO:0000256" key="6">
    <source>
        <dbReference type="ARBA" id="ARBA00022624"/>
    </source>
</evidence>
<dbReference type="PROSITE" id="PS00816">
    <property type="entry name" value="AIPM_HOMOCIT_SYNTH_2"/>
    <property type="match status" value="1"/>
</dbReference>
<dbReference type="SUPFAM" id="SSF51569">
    <property type="entry name" value="Aldolase"/>
    <property type="match status" value="1"/>
</dbReference>
<evidence type="ECO:0000313" key="13">
    <source>
        <dbReference type="EMBL" id="GAX17443.1"/>
    </source>
</evidence>
<comment type="similarity">
    <text evidence="2 10">Belongs to the alpha-IPM synthase/homocitrate synthase family.</text>
</comment>
<keyword evidence="14" id="KW-1185">Reference proteome</keyword>
<dbReference type="GO" id="GO:0009097">
    <property type="term" value="P:isoleucine biosynthetic process"/>
    <property type="evidence" value="ECO:0007669"/>
    <property type="project" value="UniProtKB-UniPathway"/>
</dbReference>
<dbReference type="EMBL" id="BDSP01000117">
    <property type="protein sequence ID" value="GAX17443.1"/>
    <property type="molecule type" value="Genomic_DNA"/>
</dbReference>
<dbReference type="InterPro" id="IPR013785">
    <property type="entry name" value="Aldolase_TIM"/>
</dbReference>
<name>A0A1Z5JTT2_FISSO</name>
<dbReference type="GO" id="GO:0003852">
    <property type="term" value="F:2-isopropylmalate synthase activity"/>
    <property type="evidence" value="ECO:0007669"/>
    <property type="project" value="UniProtKB-EC"/>
</dbReference>
<dbReference type="InParanoid" id="A0A1Z5JTT2"/>
<dbReference type="InterPro" id="IPR002034">
    <property type="entry name" value="AIPM/Hcit_synth_CS"/>
</dbReference>
<keyword evidence="5" id="KW-0028">Amino-acid biosynthesis</keyword>
<comment type="caution">
    <text evidence="13">The sequence shown here is derived from an EMBL/GenBank/DDBJ whole genome shotgun (WGS) entry which is preliminary data.</text>
</comment>
<sequence>MNKMKNNLLLLLCLRWTDAFIAKRNDCRLFPLSSTKTSSDQWVQKAFQVTPTTDGVVGPKHAIIYDTTLRDGTQGESVSASADDKLKICRRLAEFGVDYIEAGWPGSNPKDAEFFRRAQTELPETARAKLVAFGSTRRKNTSADQDTQVQLLIDSKAPTVCIVAKSHSWQVQEILKADLQENLDMIRDTVQHLTNAGRQVMVDMEHFFDGYAADPAYALQCCEAAADAGATCLVLCDTNGGTMPWTVGQVSQRVVRHFDRYVTIGIHCHNDCGMAVANSVSACQNGIGLIQGTINGIGERTGNADLCSIIPTLALHMGSNIACKKQLLNLTSVSRYVDEILNRSPNVAAPYVGISAFAHKGGLHVAAMERSPLSYQHIDPALVGNEMRVLISELSGRQNILSKMEAAGVDISETGTNDRALAILNRVKELEAVGYTFEGAEASVHLMILHATRGYCPPFRVLDYSAQVYDSNIDSATRVMKKHGISSSSLAPTARATIKVRTVSGSSDDDDCDTTNRPPFEDRLEVGDGNGPVDALAAALTRAVTPSHPYLKNIELVDYKVRILDPQSATQAATRVMIEFRDTQKDTKWTTVSVDTNVISASLNALVDGFEYALIEHSQSCPLYDDLD</sequence>
<keyword evidence="11" id="KW-0732">Signal</keyword>
<dbReference type="Pfam" id="PF08502">
    <property type="entry name" value="LeuA_dimer"/>
    <property type="match status" value="1"/>
</dbReference>
<evidence type="ECO:0000256" key="4">
    <source>
        <dbReference type="ARBA" id="ARBA00022325"/>
    </source>
</evidence>
<protein>
    <recommendedName>
        <fullName evidence="4">(R)-citramalate synthase</fullName>
        <ecNumber evidence="3">2.3.3.13</ecNumber>
        <ecNumber evidence="9">2.3.3.21</ecNumber>
    </recommendedName>
</protein>
<keyword evidence="7 10" id="KW-0808">Transferase</keyword>
<dbReference type="CDD" id="cd07941">
    <property type="entry name" value="DRE_TIM_LeuA3"/>
    <property type="match status" value="1"/>
</dbReference>
<keyword evidence="13" id="KW-0012">Acyltransferase</keyword>
<dbReference type="GO" id="GO:0009098">
    <property type="term" value="P:L-leucine biosynthetic process"/>
    <property type="evidence" value="ECO:0007669"/>
    <property type="project" value="InterPro"/>
</dbReference>
<dbReference type="EC" id="2.3.3.21" evidence="9"/>
<dbReference type="SMART" id="SM00917">
    <property type="entry name" value="LeuA_dimer"/>
    <property type="match status" value="1"/>
</dbReference>
<evidence type="ECO:0000256" key="9">
    <source>
        <dbReference type="ARBA" id="ARBA00034330"/>
    </source>
</evidence>
<dbReference type="EC" id="2.3.3.13" evidence="3"/>
<dbReference type="GO" id="GO:0043714">
    <property type="term" value="F:(R)-citramalate synthase activity"/>
    <property type="evidence" value="ECO:0007669"/>
    <property type="project" value="UniProtKB-EC"/>
</dbReference>
<feature type="chain" id="PRO_5012735286" description="(R)-citramalate synthase" evidence="11">
    <location>
        <begin position="20"/>
        <end position="628"/>
    </location>
</feature>
<evidence type="ECO:0000256" key="10">
    <source>
        <dbReference type="RuleBase" id="RU003523"/>
    </source>
</evidence>
<evidence type="ECO:0000256" key="11">
    <source>
        <dbReference type="SAM" id="SignalP"/>
    </source>
</evidence>
<dbReference type="InterPro" id="IPR000891">
    <property type="entry name" value="PYR_CT"/>
</dbReference>
<organism evidence="13 14">
    <name type="scientific">Fistulifera solaris</name>
    <name type="common">Oleaginous diatom</name>
    <dbReference type="NCBI Taxonomy" id="1519565"/>
    <lineage>
        <taxon>Eukaryota</taxon>
        <taxon>Sar</taxon>
        <taxon>Stramenopiles</taxon>
        <taxon>Ochrophyta</taxon>
        <taxon>Bacillariophyta</taxon>
        <taxon>Bacillariophyceae</taxon>
        <taxon>Bacillariophycidae</taxon>
        <taxon>Naviculales</taxon>
        <taxon>Naviculaceae</taxon>
        <taxon>Fistulifera</taxon>
    </lineage>
</organism>
<feature type="signal peptide" evidence="11">
    <location>
        <begin position="1"/>
        <end position="19"/>
    </location>
</feature>
<gene>
    <name evidence="13" type="ORF">FisN_5Hh091</name>
</gene>
<evidence type="ECO:0000259" key="12">
    <source>
        <dbReference type="PROSITE" id="PS50991"/>
    </source>
</evidence>
<dbReference type="PROSITE" id="PS00815">
    <property type="entry name" value="AIPM_HOMOCIT_SYNTH_1"/>
    <property type="match status" value="1"/>
</dbReference>
<keyword evidence="8" id="KW-0100">Branched-chain amino acid biosynthesis</keyword>
<dbReference type="Proteomes" id="UP000198406">
    <property type="component" value="Unassembled WGS sequence"/>
</dbReference>
<evidence type="ECO:0000256" key="5">
    <source>
        <dbReference type="ARBA" id="ARBA00022605"/>
    </source>
</evidence>
<dbReference type="UniPathway" id="UPA00047">
    <property type="reaction ID" value="UER00066"/>
</dbReference>
<dbReference type="InterPro" id="IPR013709">
    <property type="entry name" value="2-isopropylmalate_synth_dimer"/>
</dbReference>
<dbReference type="InterPro" id="IPR005675">
    <property type="entry name" value="Citramal_synthase"/>
</dbReference>
<dbReference type="SUPFAM" id="SSF110921">
    <property type="entry name" value="2-isopropylmalate synthase LeuA, allosteric (dimerisation) domain"/>
    <property type="match status" value="1"/>
</dbReference>
<evidence type="ECO:0000256" key="2">
    <source>
        <dbReference type="ARBA" id="ARBA00006154"/>
    </source>
</evidence>
<evidence type="ECO:0000313" key="14">
    <source>
        <dbReference type="Proteomes" id="UP000198406"/>
    </source>
</evidence>
<evidence type="ECO:0000256" key="3">
    <source>
        <dbReference type="ARBA" id="ARBA00012973"/>
    </source>
</evidence>
<dbReference type="InterPro" id="IPR036230">
    <property type="entry name" value="LeuA_allosteric_dom_sf"/>
</dbReference>
<dbReference type="Gene3D" id="3.20.20.70">
    <property type="entry name" value="Aldolase class I"/>
    <property type="match status" value="1"/>
</dbReference>
<dbReference type="AlphaFoldDB" id="A0A1Z5JTT2"/>
<feature type="domain" description="Pyruvate carboxyltransferase" evidence="12">
    <location>
        <begin position="62"/>
        <end position="334"/>
    </location>
</feature>
<reference evidence="13 14" key="1">
    <citation type="journal article" date="2015" name="Plant Cell">
        <title>Oil accumulation by the oleaginous diatom Fistulifera solaris as revealed by the genome and transcriptome.</title>
        <authorList>
            <person name="Tanaka T."/>
            <person name="Maeda Y."/>
            <person name="Veluchamy A."/>
            <person name="Tanaka M."/>
            <person name="Abida H."/>
            <person name="Marechal E."/>
            <person name="Bowler C."/>
            <person name="Muto M."/>
            <person name="Sunaga Y."/>
            <person name="Tanaka M."/>
            <person name="Yoshino T."/>
            <person name="Taniguchi T."/>
            <person name="Fukuda Y."/>
            <person name="Nemoto M."/>
            <person name="Matsumoto M."/>
            <person name="Wong P.S."/>
            <person name="Aburatani S."/>
            <person name="Fujibuchi W."/>
        </authorList>
    </citation>
    <scope>NUCLEOTIDE SEQUENCE [LARGE SCALE GENOMIC DNA]</scope>
    <source>
        <strain evidence="13 14">JPCC DA0580</strain>
    </source>
</reference>
<evidence type="ECO:0000256" key="8">
    <source>
        <dbReference type="ARBA" id="ARBA00023304"/>
    </source>
</evidence>
<dbReference type="NCBIfam" id="TIGR00977">
    <property type="entry name" value="citramal_synth"/>
    <property type="match status" value="1"/>
</dbReference>
<accession>A0A1Z5JTT2</accession>
<dbReference type="PROSITE" id="PS50991">
    <property type="entry name" value="PYR_CT"/>
    <property type="match status" value="1"/>
</dbReference>
<evidence type="ECO:0000256" key="7">
    <source>
        <dbReference type="ARBA" id="ARBA00022679"/>
    </source>
</evidence>
<dbReference type="Gene3D" id="1.10.238.260">
    <property type="match status" value="1"/>
</dbReference>
<dbReference type="Gene3D" id="3.30.160.270">
    <property type="match status" value="1"/>
</dbReference>
<comment type="pathway">
    <text evidence="1">Amino-acid biosynthesis; L-isoleucine biosynthesis; 2-oxobutanoate from pyruvate: step 1/3.</text>
</comment>
<dbReference type="Pfam" id="PF22617">
    <property type="entry name" value="HCS_D2"/>
    <property type="match status" value="1"/>
</dbReference>
<proteinExistence type="inferred from homology"/>
<dbReference type="Pfam" id="PF00682">
    <property type="entry name" value="HMGL-like"/>
    <property type="match status" value="1"/>
</dbReference>
<dbReference type="InterPro" id="IPR054691">
    <property type="entry name" value="LeuA/HCS_post-cat"/>
</dbReference>
<dbReference type="PANTHER" id="PTHR43538:SF1">
    <property type="entry name" value="(R)-CITRAMALATE SYNTHASE"/>
    <property type="match status" value="1"/>
</dbReference>
<evidence type="ECO:0000256" key="1">
    <source>
        <dbReference type="ARBA" id="ARBA00004743"/>
    </source>
</evidence>
<dbReference type="OrthoDB" id="2015253at2759"/>
<dbReference type="PANTHER" id="PTHR43538">
    <property type="entry name" value="ALPHA-IPM SYNTHASE/HOMOCITRATE SYNTHASE"/>
    <property type="match status" value="1"/>
</dbReference>
<keyword evidence="6" id="KW-0412">Isoleucine biosynthesis</keyword>